<dbReference type="EMBL" id="CP023702">
    <property type="protein sequence ID" value="QEU70744.1"/>
    <property type="molecule type" value="Genomic_DNA"/>
</dbReference>
<proteinExistence type="predicted"/>
<dbReference type="PANTHER" id="PTHR11006">
    <property type="entry name" value="PROTEIN ARGININE N-METHYLTRANSFERASE"/>
    <property type="match status" value="1"/>
</dbReference>
<dbReference type="Pfam" id="PF06325">
    <property type="entry name" value="PrmA"/>
    <property type="match status" value="1"/>
</dbReference>
<gene>
    <name evidence="5" type="ORF">CP967_01135</name>
</gene>
<dbReference type="OrthoDB" id="5383291at2"/>
<dbReference type="InterPro" id="IPR029063">
    <property type="entry name" value="SAM-dependent_MTases_sf"/>
</dbReference>
<dbReference type="GO" id="GO:0016274">
    <property type="term" value="F:protein-arginine N-methyltransferase activity"/>
    <property type="evidence" value="ECO:0007669"/>
    <property type="project" value="InterPro"/>
</dbReference>
<keyword evidence="6" id="KW-1185">Reference proteome</keyword>
<dbReference type="GO" id="GO:0032259">
    <property type="term" value="P:methylation"/>
    <property type="evidence" value="ECO:0007669"/>
    <property type="project" value="UniProtKB-KW"/>
</dbReference>
<protein>
    <submittedName>
        <fullName evidence="5">Methyltransferase domain-containing protein</fullName>
    </submittedName>
</protein>
<keyword evidence="1 5" id="KW-0489">Methyltransferase</keyword>
<dbReference type="Gene3D" id="2.70.160.11">
    <property type="entry name" value="Hnrnp arginine n-methyltransferase1"/>
    <property type="match status" value="1"/>
</dbReference>
<evidence type="ECO:0000256" key="1">
    <source>
        <dbReference type="ARBA" id="ARBA00022603"/>
    </source>
</evidence>
<keyword evidence="3" id="KW-0949">S-adenosyl-L-methionine</keyword>
<sequence length="342" mass="36276">MTSITDLTAEGDIRLALAGLRARAQELSRAAEAAARVLAEPDGLSTALPAFREFARESVPRWHFAMLNDHERNDALATALERVVPQGGTVLDIGAGTGLLAMMAVRAGAAQVYSCEANPLMAEVARQVVAAEGLAGQVTVLACRSDELAVGRELPRRVDAVISEIVDCGLIGEGILPSVRHARRELLAPGGVMLPRRARLLGSLLQSENAVNLNRVGSASGFDVSRLNSFATPGHFPIRLHTWPHRALSDRVELVSFDFAADPLEPGGRKLAVPVSESGTVHGLAAWFELDLGGGVTLRNSPENIGSHWMQALVPLAEPVDVEAGSTLMLDLSWSETSLSLA</sequence>
<dbReference type="GO" id="GO:0042054">
    <property type="term" value="F:histone methyltransferase activity"/>
    <property type="evidence" value="ECO:0007669"/>
    <property type="project" value="TreeGrafter"/>
</dbReference>
<dbReference type="Pfam" id="PF22528">
    <property type="entry name" value="PRMT_C"/>
    <property type="match status" value="1"/>
</dbReference>
<dbReference type="InterPro" id="IPR055135">
    <property type="entry name" value="PRMT_dom"/>
</dbReference>
<dbReference type="AlphaFoldDB" id="A0A5J6F4L2"/>
<feature type="domain" description="Protein arginine N-methyltransferase" evidence="4">
    <location>
        <begin position="220"/>
        <end position="334"/>
    </location>
</feature>
<evidence type="ECO:0000256" key="3">
    <source>
        <dbReference type="ARBA" id="ARBA00022691"/>
    </source>
</evidence>
<evidence type="ECO:0000259" key="4">
    <source>
        <dbReference type="Pfam" id="PF22528"/>
    </source>
</evidence>
<dbReference type="Gene3D" id="3.40.50.150">
    <property type="entry name" value="Vaccinia Virus protein VP39"/>
    <property type="match status" value="1"/>
</dbReference>
<dbReference type="KEGG" id="snk:CP967_01135"/>
<dbReference type="PANTHER" id="PTHR11006:SF4">
    <property type="entry name" value="PROTEIN ARGININE N-METHYLTRANSFERASE 7"/>
    <property type="match status" value="1"/>
</dbReference>
<dbReference type="Proteomes" id="UP000326178">
    <property type="component" value="Chromosome"/>
</dbReference>
<dbReference type="InterPro" id="IPR025799">
    <property type="entry name" value="Arg_MeTrfase"/>
</dbReference>
<evidence type="ECO:0000256" key="2">
    <source>
        <dbReference type="ARBA" id="ARBA00022679"/>
    </source>
</evidence>
<name>A0A5J6F4L2_9ACTN</name>
<dbReference type="PROSITE" id="PS51678">
    <property type="entry name" value="SAM_MT_PRMT"/>
    <property type="match status" value="1"/>
</dbReference>
<organism evidence="5 6">
    <name type="scientific">Streptomyces nitrosporeus</name>
    <dbReference type="NCBI Taxonomy" id="28894"/>
    <lineage>
        <taxon>Bacteria</taxon>
        <taxon>Bacillati</taxon>
        <taxon>Actinomycetota</taxon>
        <taxon>Actinomycetes</taxon>
        <taxon>Kitasatosporales</taxon>
        <taxon>Streptomycetaceae</taxon>
        <taxon>Streptomyces</taxon>
    </lineage>
</organism>
<dbReference type="CDD" id="cd02440">
    <property type="entry name" value="AdoMet_MTases"/>
    <property type="match status" value="1"/>
</dbReference>
<dbReference type="SUPFAM" id="SSF53335">
    <property type="entry name" value="S-adenosyl-L-methionine-dependent methyltransferases"/>
    <property type="match status" value="1"/>
</dbReference>
<evidence type="ECO:0000313" key="5">
    <source>
        <dbReference type="EMBL" id="QEU70744.1"/>
    </source>
</evidence>
<evidence type="ECO:0000313" key="6">
    <source>
        <dbReference type="Proteomes" id="UP000326178"/>
    </source>
</evidence>
<keyword evidence="2 5" id="KW-0808">Transferase</keyword>
<accession>A0A5J6F4L2</accession>
<reference evidence="5 6" key="1">
    <citation type="submission" date="2017-09" db="EMBL/GenBank/DDBJ databases">
        <authorList>
            <person name="Lee N."/>
            <person name="Cho B.-K."/>
        </authorList>
    </citation>
    <scope>NUCLEOTIDE SEQUENCE [LARGE SCALE GENOMIC DNA]</scope>
    <source>
        <strain evidence="5 6">ATCC 12769</strain>
    </source>
</reference>